<dbReference type="EMBL" id="JBHRWO010000012">
    <property type="protein sequence ID" value="MFC3493840.1"/>
    <property type="molecule type" value="Genomic_DNA"/>
</dbReference>
<protein>
    <submittedName>
        <fullName evidence="4">Class I SAM-dependent methyltransferase</fullName>
        <ecNumber evidence="4">2.1.1.-</ecNumber>
    </submittedName>
</protein>
<dbReference type="PANTHER" id="PTHR43861">
    <property type="entry name" value="TRANS-ACONITATE 2-METHYLTRANSFERASE-RELATED"/>
    <property type="match status" value="1"/>
</dbReference>
<gene>
    <name evidence="4" type="ORF">ACFO8M_15275</name>
</gene>
<keyword evidence="1 4" id="KW-0489">Methyltransferase</keyword>
<dbReference type="InterPro" id="IPR029063">
    <property type="entry name" value="SAM-dependent_MTases_sf"/>
</dbReference>
<keyword evidence="2 4" id="KW-0808">Transferase</keyword>
<dbReference type="InterPro" id="IPR041698">
    <property type="entry name" value="Methyltransf_25"/>
</dbReference>
<sequence length="283" mass="30124">MSEQIALDYAEHTAWLLESALKDAERYRRLAAGLIEPGDERAADIGCGGGGMAVALAARVHEVVAFDSDAAVLDAARAYAAQCGADVAFALGDIESGPEAFIEALGGPVDLMWAGHVVHHAADQQAALDTLAAAVVPGGRLAVAEGGIGARVLPWDVGVGRPGLQARLEAAGSERMIAENRERGAVPMPYGWPAALKRAGLAEVRTLNEFIDRPAPLENGALTEALENLEARVGWFEDFLDEDDKTAWKTLLDPGSPAWLGRRGDLHHLEVRSIYLGRKPKRK</sequence>
<dbReference type="Proteomes" id="UP001595712">
    <property type="component" value="Unassembled WGS sequence"/>
</dbReference>
<keyword evidence="5" id="KW-1185">Reference proteome</keyword>
<organism evidence="4 5">
    <name type="scientific">Glycomyces rhizosphaerae</name>
    <dbReference type="NCBI Taxonomy" id="2054422"/>
    <lineage>
        <taxon>Bacteria</taxon>
        <taxon>Bacillati</taxon>
        <taxon>Actinomycetota</taxon>
        <taxon>Actinomycetes</taxon>
        <taxon>Glycomycetales</taxon>
        <taxon>Glycomycetaceae</taxon>
        <taxon>Glycomyces</taxon>
    </lineage>
</organism>
<proteinExistence type="predicted"/>
<evidence type="ECO:0000256" key="2">
    <source>
        <dbReference type="ARBA" id="ARBA00022679"/>
    </source>
</evidence>
<dbReference type="EC" id="2.1.1.-" evidence="4"/>
<dbReference type="GO" id="GO:0032259">
    <property type="term" value="P:methylation"/>
    <property type="evidence" value="ECO:0007669"/>
    <property type="project" value="UniProtKB-KW"/>
</dbReference>
<dbReference type="CDD" id="cd02440">
    <property type="entry name" value="AdoMet_MTases"/>
    <property type="match status" value="1"/>
</dbReference>
<comment type="caution">
    <text evidence="4">The sequence shown here is derived from an EMBL/GenBank/DDBJ whole genome shotgun (WGS) entry which is preliminary data.</text>
</comment>
<evidence type="ECO:0000259" key="3">
    <source>
        <dbReference type="Pfam" id="PF13649"/>
    </source>
</evidence>
<evidence type="ECO:0000256" key="1">
    <source>
        <dbReference type="ARBA" id="ARBA00022603"/>
    </source>
</evidence>
<reference evidence="5" key="1">
    <citation type="journal article" date="2019" name="Int. J. Syst. Evol. Microbiol.">
        <title>The Global Catalogue of Microorganisms (GCM) 10K type strain sequencing project: providing services to taxonomists for standard genome sequencing and annotation.</title>
        <authorList>
            <consortium name="The Broad Institute Genomics Platform"/>
            <consortium name="The Broad Institute Genome Sequencing Center for Infectious Disease"/>
            <person name="Wu L."/>
            <person name="Ma J."/>
        </authorList>
    </citation>
    <scope>NUCLEOTIDE SEQUENCE [LARGE SCALE GENOMIC DNA]</scope>
    <source>
        <strain evidence="5">CGMCC 4.7396</strain>
    </source>
</reference>
<evidence type="ECO:0000313" key="4">
    <source>
        <dbReference type="EMBL" id="MFC3493840.1"/>
    </source>
</evidence>
<accession>A0ABV7PZ53</accession>
<dbReference type="GO" id="GO:0008168">
    <property type="term" value="F:methyltransferase activity"/>
    <property type="evidence" value="ECO:0007669"/>
    <property type="project" value="UniProtKB-KW"/>
</dbReference>
<dbReference type="PANTHER" id="PTHR43861:SF1">
    <property type="entry name" value="TRANS-ACONITATE 2-METHYLTRANSFERASE"/>
    <property type="match status" value="1"/>
</dbReference>
<name>A0ABV7PZ53_9ACTN</name>
<dbReference type="SUPFAM" id="SSF53335">
    <property type="entry name" value="S-adenosyl-L-methionine-dependent methyltransferases"/>
    <property type="match status" value="1"/>
</dbReference>
<dbReference type="Pfam" id="PF13649">
    <property type="entry name" value="Methyltransf_25"/>
    <property type="match status" value="1"/>
</dbReference>
<dbReference type="Gene3D" id="3.40.50.150">
    <property type="entry name" value="Vaccinia Virus protein VP39"/>
    <property type="match status" value="1"/>
</dbReference>
<feature type="domain" description="Methyltransferase" evidence="3">
    <location>
        <begin position="43"/>
        <end position="139"/>
    </location>
</feature>
<dbReference type="RefSeq" id="WP_387976993.1">
    <property type="nucleotide sequence ID" value="NZ_JBHRWO010000012.1"/>
</dbReference>
<evidence type="ECO:0000313" key="5">
    <source>
        <dbReference type="Proteomes" id="UP001595712"/>
    </source>
</evidence>